<keyword evidence="2" id="KW-1185">Reference proteome</keyword>
<sequence length="100" mass="11187">MSVQVPGLAIPKILLPSSGVELDKWAVVACDQYTSEPEYWARVEETVGDNLSTLRMILPEVHLPKKDQSEAEQEQARDGVKERITAINSTMRKYLSLSLS</sequence>
<evidence type="ECO:0000313" key="1">
    <source>
        <dbReference type="EMBL" id="GIQ89430.1"/>
    </source>
</evidence>
<dbReference type="EMBL" id="BDIP01005035">
    <property type="protein sequence ID" value="GIQ89430.1"/>
    <property type="molecule type" value="Genomic_DNA"/>
</dbReference>
<evidence type="ECO:0000313" key="2">
    <source>
        <dbReference type="Proteomes" id="UP000265618"/>
    </source>
</evidence>
<gene>
    <name evidence="1" type="ORF">KIPB_011896</name>
</gene>
<dbReference type="AlphaFoldDB" id="A0A9K3GP16"/>
<feature type="non-terminal residue" evidence="1">
    <location>
        <position position="100"/>
    </location>
</feature>
<name>A0A9K3GP16_9EUKA</name>
<accession>A0A9K3GP16</accession>
<dbReference type="Pfam" id="PF06245">
    <property type="entry name" value="DUF1015"/>
    <property type="match status" value="1"/>
</dbReference>
<reference evidence="1 2" key="1">
    <citation type="journal article" date="2018" name="PLoS ONE">
        <title>The draft genome of Kipferlia bialata reveals reductive genome evolution in fornicate parasites.</title>
        <authorList>
            <person name="Tanifuji G."/>
            <person name="Takabayashi S."/>
            <person name="Kume K."/>
            <person name="Takagi M."/>
            <person name="Nakayama T."/>
            <person name="Kamikawa R."/>
            <person name="Inagaki Y."/>
            <person name="Hashimoto T."/>
        </authorList>
    </citation>
    <scope>NUCLEOTIDE SEQUENCE [LARGE SCALE GENOMIC DNA]</scope>
    <source>
        <strain evidence="1">NY0173</strain>
    </source>
</reference>
<organism evidence="1 2">
    <name type="scientific">Kipferlia bialata</name>
    <dbReference type="NCBI Taxonomy" id="797122"/>
    <lineage>
        <taxon>Eukaryota</taxon>
        <taxon>Metamonada</taxon>
        <taxon>Carpediemonas-like organisms</taxon>
        <taxon>Kipferlia</taxon>
    </lineage>
</organism>
<protein>
    <submittedName>
        <fullName evidence="1">Uncharacterized conserved protein UCP033563</fullName>
    </submittedName>
</protein>
<proteinExistence type="predicted"/>
<comment type="caution">
    <text evidence="1">The sequence shown here is derived from an EMBL/GenBank/DDBJ whole genome shotgun (WGS) entry which is preliminary data.</text>
</comment>
<dbReference type="InterPro" id="IPR008323">
    <property type="entry name" value="UCP033563"/>
</dbReference>
<dbReference type="Proteomes" id="UP000265618">
    <property type="component" value="Unassembled WGS sequence"/>
</dbReference>